<dbReference type="PANTHER" id="PTHR38011">
    <property type="entry name" value="DIHYDROFOLATE REDUCTASE FAMILY PROTEIN (AFU_ORTHOLOGUE AFUA_8G06820)"/>
    <property type="match status" value="1"/>
</dbReference>
<name>A0A5B8TZP7_9ACTN</name>
<dbReference type="PANTHER" id="PTHR38011:SF7">
    <property type="entry name" value="2,5-DIAMINO-6-RIBOSYLAMINO-4(3H)-PYRIMIDINONE 5'-PHOSPHATE REDUCTASE"/>
    <property type="match status" value="1"/>
</dbReference>
<dbReference type="OrthoDB" id="5243299at2"/>
<dbReference type="Gene3D" id="3.40.430.10">
    <property type="entry name" value="Dihydrofolate Reductase, subunit A"/>
    <property type="match status" value="1"/>
</dbReference>
<evidence type="ECO:0000313" key="6">
    <source>
        <dbReference type="EMBL" id="QEC46198.1"/>
    </source>
</evidence>
<reference evidence="6 7" key="1">
    <citation type="journal article" date="2018" name="J. Microbiol.">
        <title>Baekduia soli gen. nov., sp. nov., a novel bacterium isolated from the soil of Baekdu Mountain and proposal of a novel family name, Baekduiaceae fam. nov.</title>
        <authorList>
            <person name="An D.S."/>
            <person name="Siddiqi M.Z."/>
            <person name="Kim K.H."/>
            <person name="Yu H.S."/>
            <person name="Im W.T."/>
        </authorList>
    </citation>
    <scope>NUCLEOTIDE SEQUENCE [LARGE SCALE GENOMIC DNA]</scope>
    <source>
        <strain evidence="6 7">BR7-21</strain>
    </source>
</reference>
<proteinExistence type="predicted"/>
<feature type="region of interest" description="Disordered" evidence="4">
    <location>
        <begin position="1"/>
        <end position="75"/>
    </location>
</feature>
<feature type="compositionally biased region" description="Basic residues" evidence="4">
    <location>
        <begin position="1"/>
        <end position="15"/>
    </location>
</feature>
<dbReference type="SUPFAM" id="SSF53597">
    <property type="entry name" value="Dihydrofolate reductase-like"/>
    <property type="match status" value="1"/>
</dbReference>
<dbReference type="GO" id="GO:0009231">
    <property type="term" value="P:riboflavin biosynthetic process"/>
    <property type="evidence" value="ECO:0007669"/>
    <property type="project" value="InterPro"/>
</dbReference>
<evidence type="ECO:0000256" key="4">
    <source>
        <dbReference type="SAM" id="MobiDB-lite"/>
    </source>
</evidence>
<comment type="pathway">
    <text evidence="1">Cofactor biosynthesis; riboflavin biosynthesis.</text>
</comment>
<evidence type="ECO:0000256" key="1">
    <source>
        <dbReference type="ARBA" id="ARBA00005104"/>
    </source>
</evidence>
<keyword evidence="7" id="KW-1185">Reference proteome</keyword>
<accession>A0A5B8TZP7</accession>
<evidence type="ECO:0000313" key="7">
    <source>
        <dbReference type="Proteomes" id="UP000321805"/>
    </source>
</evidence>
<dbReference type="GO" id="GO:0008703">
    <property type="term" value="F:5-amino-6-(5-phosphoribosylamino)uracil reductase activity"/>
    <property type="evidence" value="ECO:0007669"/>
    <property type="project" value="InterPro"/>
</dbReference>
<dbReference type="EMBL" id="CP042430">
    <property type="protein sequence ID" value="QEC46198.1"/>
    <property type="molecule type" value="Genomic_DNA"/>
</dbReference>
<dbReference type="AlphaFoldDB" id="A0A5B8TZP7"/>
<evidence type="ECO:0000256" key="3">
    <source>
        <dbReference type="ARBA" id="ARBA00023002"/>
    </source>
</evidence>
<gene>
    <name evidence="6" type="ORF">FSW04_00510</name>
</gene>
<sequence length="302" mass="31301">MLFHRRAFRSGRRGRAPGGGPSSHTRTRASSSPQAGNAARGPSGVLPGGGAPAPPRMSAVSDAPDPPPGSSPEARWAHGRVQSALAAGPPERVVGVMVASVDFRAAVAGRSGGLSSEADRELLRAWRAASDLLLVGARTLEQERYGALVTPAQSASRVAAGRPPVPPIVTLSRGFDLDLDQVLGYDEQLDVTVYTEADVTAPAGRPSVGVVRLARLTAAAAIAHARREAGATRILCEGGPTLLARVAQSGLLTDLSLTVSPLLVGHGPVVLADFEAGEPRRLALHDVHRDGDFVFLHHRVSG</sequence>
<keyword evidence="3" id="KW-0560">Oxidoreductase</keyword>
<dbReference type="InterPro" id="IPR002734">
    <property type="entry name" value="RibDG_C"/>
</dbReference>
<evidence type="ECO:0000259" key="5">
    <source>
        <dbReference type="Pfam" id="PF01872"/>
    </source>
</evidence>
<dbReference type="KEGG" id="bsol:FSW04_00510"/>
<keyword evidence="2" id="KW-0521">NADP</keyword>
<protein>
    <recommendedName>
        <fullName evidence="5">Bacterial bifunctional deaminase-reductase C-terminal domain-containing protein</fullName>
    </recommendedName>
</protein>
<dbReference type="InterPro" id="IPR024072">
    <property type="entry name" value="DHFR-like_dom_sf"/>
</dbReference>
<dbReference type="InterPro" id="IPR050765">
    <property type="entry name" value="Riboflavin_Biosynth_HTPR"/>
</dbReference>
<evidence type="ECO:0000256" key="2">
    <source>
        <dbReference type="ARBA" id="ARBA00022857"/>
    </source>
</evidence>
<dbReference type="Proteomes" id="UP000321805">
    <property type="component" value="Chromosome"/>
</dbReference>
<dbReference type="Pfam" id="PF01872">
    <property type="entry name" value="RibD_C"/>
    <property type="match status" value="1"/>
</dbReference>
<organism evidence="6 7">
    <name type="scientific">Baekduia soli</name>
    <dbReference type="NCBI Taxonomy" id="496014"/>
    <lineage>
        <taxon>Bacteria</taxon>
        <taxon>Bacillati</taxon>
        <taxon>Actinomycetota</taxon>
        <taxon>Thermoleophilia</taxon>
        <taxon>Solirubrobacterales</taxon>
        <taxon>Baekduiaceae</taxon>
        <taxon>Baekduia</taxon>
    </lineage>
</organism>
<feature type="domain" description="Bacterial bifunctional deaminase-reductase C-terminal" evidence="5">
    <location>
        <begin position="96"/>
        <end position="274"/>
    </location>
</feature>